<evidence type="ECO:0000256" key="2">
    <source>
        <dbReference type="SAM" id="Phobius"/>
    </source>
</evidence>
<keyword evidence="2" id="KW-0812">Transmembrane</keyword>
<dbReference type="Gene3D" id="2.60.40.1320">
    <property type="entry name" value="SRS domain"/>
    <property type="match status" value="2"/>
</dbReference>
<dbReference type="GO" id="GO:0016020">
    <property type="term" value="C:membrane"/>
    <property type="evidence" value="ECO:0007669"/>
    <property type="project" value="InterPro"/>
</dbReference>
<evidence type="ECO:0000313" key="5">
    <source>
        <dbReference type="Proteomes" id="UP000074247"/>
    </source>
</evidence>
<dbReference type="PRINTS" id="PR01801">
    <property type="entry name" value="SURFCEANTIGN"/>
</dbReference>
<feature type="transmembrane region" description="Helical" evidence="2">
    <location>
        <begin position="443"/>
        <end position="463"/>
    </location>
</feature>
<dbReference type="SUPFAM" id="SSF74877">
    <property type="entry name" value="Major surface antigen p30, SAG1"/>
    <property type="match status" value="2"/>
</dbReference>
<accession>A0A139Y6F0</accession>
<dbReference type="Proteomes" id="UP000074247">
    <property type="component" value="Unassembled WGS sequence"/>
</dbReference>
<proteinExistence type="predicted"/>
<protein>
    <submittedName>
        <fullName evidence="4">SAG-related sequence SRS30D</fullName>
    </submittedName>
</protein>
<name>A0A139Y6F0_TOXGO</name>
<dbReference type="AlphaFoldDB" id="A0A139Y6F0"/>
<dbReference type="InterPro" id="IPR007226">
    <property type="entry name" value="SRS_dom"/>
</dbReference>
<dbReference type="EMBL" id="AGQS02003799">
    <property type="protein sequence ID" value="KYF46480.1"/>
    <property type="molecule type" value="Genomic_DNA"/>
</dbReference>
<sequence length="464" mass="50129">MQFIWQLKDEKPDYATPALPTQCSVALWQGPRIPWLLKRVATRNGGMFVKEQSSATEELVCVSLFRTQSTVYPVFSPYKVWECVACNMAISSRVYCPGSGDTCNLHPISRRLGVQKGLRVLVSVVLAFALFDFLYFPVGVRATGEPDAASDPSCVVGETATTCTCKSQESAANEALTATLSEEKNVLEIGCQHTGQQCAPDGLDTNLVCPATTTALKDCKKPEEKSANTPFDVNSLLIGSPKISWQSCEDSECTTKRLTIPREKFPFVDHKFVVGCLKDDTTTMKVAVTLQARASSTQKQTVKCAYGTQSNAKHQTITLSPGKNSFTLVCGSEGEVLPTKYNEAYCVSENGKEAAAHCTGAYTDIFPNYKQTWWSTANINEFTFQVPDGEFPSEEQKITVGCQKKTQATPPAQSQGKGTTPEETNSTVCTIDVTISPSASSSAAFGGVSAFLLLLVGIVSAIVL</sequence>
<dbReference type="InterPro" id="IPR028352">
    <property type="entry name" value="Surface_antig_SAG1"/>
</dbReference>
<dbReference type="OrthoDB" id="331365at2759"/>
<gene>
    <name evidence="4" type="ORF">TGARI_273110</name>
</gene>
<dbReference type="Pfam" id="PF04092">
    <property type="entry name" value="SAG"/>
    <property type="match status" value="2"/>
</dbReference>
<dbReference type="InterPro" id="IPR036755">
    <property type="entry name" value="SRS_dom_sf"/>
</dbReference>
<dbReference type="VEuPathDB" id="ToxoDB:TGARI_273110"/>
<organism evidence="4 5">
    <name type="scientific">Toxoplasma gondii ARI</name>
    <dbReference type="NCBI Taxonomy" id="1074872"/>
    <lineage>
        <taxon>Eukaryota</taxon>
        <taxon>Sar</taxon>
        <taxon>Alveolata</taxon>
        <taxon>Apicomplexa</taxon>
        <taxon>Conoidasida</taxon>
        <taxon>Coccidia</taxon>
        <taxon>Eucoccidiorida</taxon>
        <taxon>Eimeriorina</taxon>
        <taxon>Sarcocystidae</taxon>
        <taxon>Toxoplasma</taxon>
    </lineage>
</organism>
<evidence type="ECO:0000256" key="1">
    <source>
        <dbReference type="SAM" id="MobiDB-lite"/>
    </source>
</evidence>
<comment type="caution">
    <text evidence="4">The sequence shown here is derived from an EMBL/GenBank/DDBJ whole genome shotgun (WGS) entry which is preliminary data.</text>
</comment>
<keyword evidence="2" id="KW-0472">Membrane</keyword>
<reference evidence="4 5" key="1">
    <citation type="journal article" date="2016" name="Nat. Commun.">
        <title>Local admixture of amplified and diversified secreted pathogenesis determinants shapes mosaic Toxoplasma gondii genomes.</title>
        <authorList>
            <person name="Lorenzi H."/>
            <person name="Khan A."/>
            <person name="Behnke M.S."/>
            <person name="Namasivayam S."/>
            <person name="Swapna L.S."/>
            <person name="Hadjithomas M."/>
            <person name="Karamycheva S."/>
            <person name="Pinney D."/>
            <person name="Brunk B.P."/>
            <person name="Ajioka J.W."/>
            <person name="Ajzenberg D."/>
            <person name="Boothroyd J.C."/>
            <person name="Boyle J.P."/>
            <person name="Darde M.L."/>
            <person name="Diaz-Miranda M.A."/>
            <person name="Dubey J.P."/>
            <person name="Fritz H.M."/>
            <person name="Gennari S.M."/>
            <person name="Gregory B.D."/>
            <person name="Kim K."/>
            <person name="Saeij J.P."/>
            <person name="Su C."/>
            <person name="White M.W."/>
            <person name="Zhu X.Q."/>
            <person name="Howe D.K."/>
            <person name="Rosenthal B.M."/>
            <person name="Grigg M.E."/>
            <person name="Parkinson J."/>
            <person name="Liu L."/>
            <person name="Kissinger J.C."/>
            <person name="Roos D.S."/>
            <person name="Sibley L.D."/>
        </authorList>
    </citation>
    <scope>NUCLEOTIDE SEQUENCE [LARGE SCALE GENOMIC DNA]</scope>
    <source>
        <strain evidence="4 5">ARI</strain>
    </source>
</reference>
<keyword evidence="2" id="KW-1133">Transmembrane helix</keyword>
<feature type="domain" description="SRS" evidence="3">
    <location>
        <begin position="300"/>
        <end position="435"/>
    </location>
</feature>
<feature type="compositionally biased region" description="Polar residues" evidence="1">
    <location>
        <begin position="404"/>
        <end position="424"/>
    </location>
</feature>
<feature type="transmembrane region" description="Helical" evidence="2">
    <location>
        <begin position="118"/>
        <end position="136"/>
    </location>
</feature>
<evidence type="ECO:0000259" key="3">
    <source>
        <dbReference type="Pfam" id="PF04092"/>
    </source>
</evidence>
<evidence type="ECO:0000313" key="4">
    <source>
        <dbReference type="EMBL" id="KYF46480.1"/>
    </source>
</evidence>
<feature type="region of interest" description="Disordered" evidence="1">
    <location>
        <begin position="403"/>
        <end position="424"/>
    </location>
</feature>
<feature type="domain" description="SRS" evidence="3">
    <location>
        <begin position="161"/>
        <end position="288"/>
    </location>
</feature>